<proteinExistence type="predicted"/>
<evidence type="ECO:0000256" key="1">
    <source>
        <dbReference type="SAM" id="SignalP"/>
    </source>
</evidence>
<dbReference type="AlphaFoldDB" id="A0A553QC17"/>
<organism evidence="2 3">
    <name type="scientific">Danionella cerebrum</name>
    <dbReference type="NCBI Taxonomy" id="2873325"/>
    <lineage>
        <taxon>Eukaryota</taxon>
        <taxon>Metazoa</taxon>
        <taxon>Chordata</taxon>
        <taxon>Craniata</taxon>
        <taxon>Vertebrata</taxon>
        <taxon>Euteleostomi</taxon>
        <taxon>Actinopterygii</taxon>
        <taxon>Neopterygii</taxon>
        <taxon>Teleostei</taxon>
        <taxon>Ostariophysi</taxon>
        <taxon>Cypriniformes</taxon>
        <taxon>Danionidae</taxon>
        <taxon>Danioninae</taxon>
        <taxon>Danionella</taxon>
    </lineage>
</organism>
<keyword evidence="1" id="KW-0732">Signal</keyword>
<accession>A0A553QC17</accession>
<feature type="chain" id="PRO_5021729287" description="Interleukin" evidence="1">
    <location>
        <begin position="27"/>
        <end position="181"/>
    </location>
</feature>
<dbReference type="Gene3D" id="1.20.1250.10">
    <property type="match status" value="1"/>
</dbReference>
<dbReference type="EMBL" id="SRMA01026123">
    <property type="protein sequence ID" value="TRY87474.1"/>
    <property type="molecule type" value="Genomic_DNA"/>
</dbReference>
<evidence type="ECO:0008006" key="4">
    <source>
        <dbReference type="Google" id="ProtNLM"/>
    </source>
</evidence>
<dbReference type="SUPFAM" id="SSF47266">
    <property type="entry name" value="4-helical cytokines"/>
    <property type="match status" value="1"/>
</dbReference>
<gene>
    <name evidence="2" type="ORF">DNTS_035302</name>
</gene>
<comment type="caution">
    <text evidence="2">The sequence shown here is derived from an EMBL/GenBank/DDBJ whole genome shotgun (WGS) entry which is preliminary data.</text>
</comment>
<protein>
    <recommendedName>
        <fullName evidence="4">Interleukin</fullName>
    </recommendedName>
</protein>
<evidence type="ECO:0000313" key="3">
    <source>
        <dbReference type="Proteomes" id="UP000316079"/>
    </source>
</evidence>
<reference evidence="2 3" key="1">
    <citation type="journal article" date="2019" name="Sci. Data">
        <title>Hybrid genome assembly and annotation of Danionella translucida.</title>
        <authorList>
            <person name="Kadobianskyi M."/>
            <person name="Schulze L."/>
            <person name="Schuelke M."/>
            <person name="Judkewitz B."/>
        </authorList>
    </citation>
    <scope>NUCLEOTIDE SEQUENCE [LARGE SCALE GENOMIC DNA]</scope>
    <source>
        <strain evidence="2 3">Bolton</strain>
    </source>
</reference>
<keyword evidence="3" id="KW-1185">Reference proteome</keyword>
<dbReference type="OrthoDB" id="8922642at2759"/>
<dbReference type="InterPro" id="IPR009079">
    <property type="entry name" value="4_helix_cytokine-like_core"/>
</dbReference>
<dbReference type="Proteomes" id="UP000316079">
    <property type="component" value="Unassembled WGS sequence"/>
</dbReference>
<name>A0A553QC17_9TELE</name>
<sequence>MDAKQGLLIWCVFLMIPAMSCRPAHAKCNIVPLVNHTKRELNILLSEYLLSNGNEIQPWMKTLPELDLNLVSAKEKHLKVPCGLAYMHKALQEVHKHQKNLLPSKHPVLVKFETVITKVNHCSKCVASNFGSCTNTTDLGFVPFWTYERKQWGRTVLENSVAFLSELKNILEDKHPNQTNA</sequence>
<feature type="signal peptide" evidence="1">
    <location>
        <begin position="1"/>
        <end position="26"/>
    </location>
</feature>
<evidence type="ECO:0000313" key="2">
    <source>
        <dbReference type="EMBL" id="TRY87474.1"/>
    </source>
</evidence>